<evidence type="ECO:0000256" key="6">
    <source>
        <dbReference type="HAMAP-Rule" id="MF_00322"/>
    </source>
</evidence>
<evidence type="ECO:0000313" key="10">
    <source>
        <dbReference type="Proteomes" id="UP000002061"/>
    </source>
</evidence>
<dbReference type="SUPFAM" id="SSF55874">
    <property type="entry name" value="ATPase domain of HSP90 chaperone/DNA topoisomerase II/histidine kinase"/>
    <property type="match status" value="1"/>
</dbReference>
<dbReference type="eggNOG" id="arCOG01165">
    <property type="taxonomic scope" value="Archaea"/>
</dbReference>
<dbReference type="GO" id="GO:0003677">
    <property type="term" value="F:DNA binding"/>
    <property type="evidence" value="ECO:0007669"/>
    <property type="project" value="UniProtKB-UniRule"/>
</dbReference>
<feature type="binding site" evidence="6">
    <location>
        <begin position="96"/>
        <end position="97"/>
    </location>
    <ligand>
        <name>ATP</name>
        <dbReference type="ChEBI" id="CHEBI:30616"/>
    </ligand>
</feature>
<dbReference type="InterPro" id="IPR003594">
    <property type="entry name" value="HATPase_dom"/>
</dbReference>
<dbReference type="EC" id="5.6.2.2" evidence="6"/>
<dbReference type="InterPro" id="IPR020568">
    <property type="entry name" value="Ribosomal_Su5_D2-typ_SF"/>
</dbReference>
<keyword evidence="2 6" id="KW-0067">ATP-binding</keyword>
<dbReference type="CDD" id="cd00823">
    <property type="entry name" value="TopoIIB_Trans"/>
    <property type="match status" value="1"/>
</dbReference>
<feature type="binding site" evidence="6">
    <location>
        <position position="575"/>
    </location>
    <ligand>
        <name>ATP</name>
        <dbReference type="ChEBI" id="CHEBI:30616"/>
    </ligand>
</feature>
<dbReference type="SUPFAM" id="SSF54211">
    <property type="entry name" value="Ribosomal protein S5 domain 2-like"/>
    <property type="match status" value="1"/>
</dbReference>
<gene>
    <name evidence="6" type="primary">top6B</name>
    <name evidence="9" type="ordered locus">Metin_0875</name>
</gene>
<dbReference type="NCBIfam" id="TIGR01052">
    <property type="entry name" value="top6b"/>
    <property type="match status" value="1"/>
</dbReference>
<evidence type="ECO:0000256" key="1">
    <source>
        <dbReference type="ARBA" id="ARBA00022741"/>
    </source>
</evidence>
<evidence type="ECO:0000259" key="8">
    <source>
        <dbReference type="SMART" id="SM00387"/>
    </source>
</evidence>
<dbReference type="PANTHER" id="PTHR48444">
    <property type="entry name" value="DNA TOPOISOMERASE 6 SUBUNIT B"/>
    <property type="match status" value="1"/>
</dbReference>
<dbReference type="InterPro" id="IPR015320">
    <property type="entry name" value="TopoVI_B_transducer"/>
</dbReference>
<feature type="binding site" evidence="6">
    <location>
        <position position="43"/>
    </location>
    <ligand>
        <name>ATP</name>
        <dbReference type="ChEBI" id="CHEBI:30616"/>
    </ligand>
</feature>
<evidence type="ECO:0000256" key="2">
    <source>
        <dbReference type="ARBA" id="ARBA00022840"/>
    </source>
</evidence>
<dbReference type="GO" id="GO:0003918">
    <property type="term" value="F:DNA topoisomerase type II (double strand cut, ATP-hydrolyzing) activity"/>
    <property type="evidence" value="ECO:0007669"/>
    <property type="project" value="UniProtKB-UniRule"/>
</dbReference>
<feature type="binding site" evidence="6">
    <location>
        <begin position="106"/>
        <end position="113"/>
    </location>
    <ligand>
        <name>ATP</name>
        <dbReference type="ChEBI" id="CHEBI:30616"/>
    </ligand>
</feature>
<name>D5VSI6_METIM</name>
<dbReference type="NCBIfam" id="NF003218">
    <property type="entry name" value="PRK04184.1"/>
    <property type="match status" value="1"/>
</dbReference>
<dbReference type="GeneID" id="9131889"/>
<dbReference type="NCBIfam" id="NF011438">
    <property type="entry name" value="PRK14867.1"/>
    <property type="match status" value="1"/>
</dbReference>
<dbReference type="GO" id="GO:0006265">
    <property type="term" value="P:DNA topological change"/>
    <property type="evidence" value="ECO:0007669"/>
    <property type="project" value="UniProtKB-UniRule"/>
</dbReference>
<keyword evidence="1 6" id="KW-0547">Nucleotide-binding</keyword>
<dbReference type="STRING" id="573063.Metin_0875"/>
<dbReference type="GO" id="GO:0006260">
    <property type="term" value="P:DNA replication"/>
    <property type="evidence" value="ECO:0007669"/>
    <property type="project" value="UniProtKB-UniRule"/>
</dbReference>
<proteinExistence type="inferred from homology"/>
<dbReference type="HOGENOM" id="CLU_006403_0_0_2"/>
<protein>
    <recommendedName>
        <fullName evidence="6">Type 2 DNA topoisomerase 6 subunit B</fullName>
        <ecNumber evidence="6">5.6.2.2</ecNumber>
    </recommendedName>
    <alternativeName>
        <fullName evidence="6">Type II DNA topoisomerase VI subunit B</fullName>
        <shortName evidence="6">TopoVI-B</shortName>
    </alternativeName>
</protein>
<keyword evidence="5 6" id="KW-0413">Isomerase</keyword>
<reference evidence="9" key="1">
    <citation type="submission" date="2010-04" db="EMBL/GenBank/DDBJ databases">
        <title>Complete sequence of Methanocaldococcus infernus ME.</title>
        <authorList>
            <consortium name="US DOE Joint Genome Institute"/>
            <person name="Lucas S."/>
            <person name="Copeland A."/>
            <person name="Lapidus A."/>
            <person name="Cheng J.-F."/>
            <person name="Bruce D."/>
            <person name="Goodwin L."/>
            <person name="Pitluck S."/>
            <person name="Munk A.C."/>
            <person name="Detter J.C."/>
            <person name="Han C."/>
            <person name="Tapia R."/>
            <person name="Land M."/>
            <person name="Hauser L."/>
            <person name="Kyrpides N."/>
            <person name="Mikhailova N."/>
            <person name="Sieprawska-Lupa M."/>
            <person name="Whitman W.B."/>
            <person name="Woyke T."/>
        </authorList>
    </citation>
    <scope>NUCLEOTIDE SEQUENCE [LARGE SCALE GENOMIC DNA]</scope>
    <source>
        <strain evidence="9">ME</strain>
    </source>
</reference>
<comment type="similarity">
    <text evidence="6">Belongs to the TOP6B family.</text>
</comment>
<sequence>MSETFKEFKEHSVAEFFRKNKHMLGYSGKIRSMTTIVHELVTNSLDACEEALILPEVKVEIEKLGTDHYRVAVEDNGPGIPPEFVPKVFGKMLAGSKMHRHIQSRGQQGIGAAGVLLFSQITTGKPLKVITSLGDGKIYEMKVKMDVEKNEGKIVEMKVKKGNWRGTRVEGEFKEVSYNRGEYGPYEYLRRISIATPHAKIILKDPYGEVVFDRVIDEIPTKPKELKPHPYGLTVDELLYIARKTKAKKVSSMLTSELSRVSSKKVKELERHILRDLILKNFKGSIFFDRVVNLYLNYNVKGLVKKFKEYLSEEEVEYVKSLINSLPESLEELKDFVLKYLIMDYLLKKLNKEEIEKIKNHFKKSPDKFIEWAEKNYLSATTISEMNKKIKKLVRDPEEFLEEIKKKKLISNEEIKKLEEKVKELLNKEPRALTWEEAELIVRCLQNMEFKAPPTSGLRPIGAENIEKSLKELLKPDFVKAITRNPKTYRGGIPFIVEVGLAYGGEAGRQGDEGRKMEIMRFANHVPLLYDASACGITRAVKSINWKRYGIKEDAPITVFVNLVSTFIPYTSAGKQAIACGEHENEEIYNEIRHALMICARELEKYLSRIRKEMEEEKKRKYVMKYAKIFAEALANILNKPVEEIEEKVIKLLEKS</sequence>
<dbReference type="InterPro" id="IPR005734">
    <property type="entry name" value="TopoVI_B"/>
</dbReference>
<dbReference type="Pfam" id="PF02518">
    <property type="entry name" value="HATPase_c"/>
    <property type="match status" value="1"/>
</dbReference>
<dbReference type="AlphaFoldDB" id="D5VSI6"/>
<evidence type="ECO:0000256" key="3">
    <source>
        <dbReference type="ARBA" id="ARBA00023029"/>
    </source>
</evidence>
<dbReference type="OrthoDB" id="65493at2157"/>
<dbReference type="KEGG" id="mif:Metin_0875"/>
<dbReference type="InterPro" id="IPR036890">
    <property type="entry name" value="HATPase_C_sf"/>
</dbReference>
<comment type="function">
    <text evidence="6">Relaxes both positive and negative superturns and exhibits a strong decatenase activity.</text>
</comment>
<evidence type="ECO:0000256" key="5">
    <source>
        <dbReference type="ARBA" id="ARBA00023235"/>
    </source>
</evidence>
<dbReference type="PIRSF" id="PIRSF006553">
    <property type="entry name" value="TopoVI_B"/>
    <property type="match status" value="1"/>
</dbReference>
<dbReference type="GO" id="GO:0005524">
    <property type="term" value="F:ATP binding"/>
    <property type="evidence" value="ECO:0007669"/>
    <property type="project" value="UniProtKB-UniRule"/>
</dbReference>
<comment type="catalytic activity">
    <reaction evidence="6">
        <text>ATP-dependent breakage, passage and rejoining of double-stranded DNA.</text>
        <dbReference type="EC" id="5.6.2.2"/>
    </reaction>
</comment>
<dbReference type="Pfam" id="PF09239">
    <property type="entry name" value="Topo-VIb_trans"/>
    <property type="match status" value="1"/>
</dbReference>
<dbReference type="InterPro" id="IPR014721">
    <property type="entry name" value="Ribsml_uS5_D2-typ_fold_subgr"/>
</dbReference>
<feature type="coiled-coil region" evidence="7">
    <location>
        <begin position="401"/>
        <end position="428"/>
    </location>
</feature>
<evidence type="ECO:0000313" key="9">
    <source>
        <dbReference type="EMBL" id="ADG13539.1"/>
    </source>
</evidence>
<keyword evidence="4 6" id="KW-0238">DNA-binding</keyword>
<dbReference type="HAMAP" id="MF_00322">
    <property type="entry name" value="Top6B"/>
    <property type="match status" value="1"/>
</dbReference>
<feature type="domain" description="Histidine kinase/HSP90-like ATPase" evidence="8">
    <location>
        <begin position="28"/>
        <end position="149"/>
    </location>
</feature>
<dbReference type="SMART" id="SM00387">
    <property type="entry name" value="HATPase_c"/>
    <property type="match status" value="1"/>
</dbReference>
<dbReference type="Proteomes" id="UP000002061">
    <property type="component" value="Chromosome"/>
</dbReference>
<evidence type="ECO:0000256" key="4">
    <source>
        <dbReference type="ARBA" id="ARBA00023125"/>
    </source>
</evidence>
<feature type="binding site" evidence="6">
    <location>
        <position position="75"/>
    </location>
    <ligand>
        <name>ATP</name>
        <dbReference type="ChEBI" id="CHEBI:30616"/>
    </ligand>
</feature>
<dbReference type="Gene3D" id="1.10.8.50">
    <property type="match status" value="1"/>
</dbReference>
<keyword evidence="3 6" id="KW-0799">Topoisomerase</keyword>
<keyword evidence="7" id="KW-0175">Coiled coil</keyword>
<evidence type="ECO:0000256" key="7">
    <source>
        <dbReference type="SAM" id="Coils"/>
    </source>
</evidence>
<comment type="subunit">
    <text evidence="6">Homodimer. Heterotetramer of two Top6A and two Top6B chains.</text>
</comment>
<accession>D5VSI6</accession>
<organism evidence="9 10">
    <name type="scientific">Methanocaldococcus infernus (strain DSM 11812 / JCM 15783 / ME)</name>
    <dbReference type="NCBI Taxonomy" id="573063"/>
    <lineage>
        <taxon>Archaea</taxon>
        <taxon>Methanobacteriati</taxon>
        <taxon>Methanobacteriota</taxon>
        <taxon>Methanomada group</taxon>
        <taxon>Methanococci</taxon>
        <taxon>Methanococcales</taxon>
        <taxon>Methanocaldococcaceae</taxon>
        <taxon>Methanocaldococcus</taxon>
    </lineage>
</organism>
<dbReference type="EMBL" id="CP002009">
    <property type="protein sequence ID" value="ADG13539.1"/>
    <property type="molecule type" value="Genomic_DNA"/>
</dbReference>
<dbReference type="Gene3D" id="3.30.565.10">
    <property type="entry name" value="Histidine kinase-like ATPase, C-terminal domain"/>
    <property type="match status" value="1"/>
</dbReference>
<dbReference type="RefSeq" id="WP_013100285.1">
    <property type="nucleotide sequence ID" value="NC_014122.1"/>
</dbReference>
<keyword evidence="10" id="KW-1185">Reference proteome</keyword>
<dbReference type="PANTHER" id="PTHR48444:SF1">
    <property type="entry name" value="DNA TOPOISOMERASE 6 SUBUNIT B"/>
    <property type="match status" value="1"/>
</dbReference>
<dbReference type="Gene3D" id="3.30.230.10">
    <property type="match status" value="1"/>
</dbReference>